<dbReference type="EMBL" id="UINC01006382">
    <property type="protein sequence ID" value="SVA27195.1"/>
    <property type="molecule type" value="Genomic_DNA"/>
</dbReference>
<dbReference type="AlphaFoldDB" id="A0A381UG61"/>
<evidence type="ECO:0000313" key="1">
    <source>
        <dbReference type="EMBL" id="SVA27195.1"/>
    </source>
</evidence>
<name>A0A381UG61_9ZZZZ</name>
<gene>
    <name evidence="1" type="ORF">METZ01_LOCUS80049</name>
</gene>
<protein>
    <submittedName>
        <fullName evidence="1">Uncharacterized protein</fullName>
    </submittedName>
</protein>
<organism evidence="1">
    <name type="scientific">marine metagenome</name>
    <dbReference type="NCBI Taxonomy" id="408172"/>
    <lineage>
        <taxon>unclassified sequences</taxon>
        <taxon>metagenomes</taxon>
        <taxon>ecological metagenomes</taxon>
    </lineage>
</organism>
<feature type="non-terminal residue" evidence="1">
    <location>
        <position position="45"/>
    </location>
</feature>
<accession>A0A381UG61</accession>
<sequence length="45" mass="5231">MTYGHDSVFSLRTVQHSIPGLNCRIWIRIESKNPTWFANLGWAVK</sequence>
<proteinExistence type="predicted"/>
<reference evidence="1" key="1">
    <citation type="submission" date="2018-05" db="EMBL/GenBank/DDBJ databases">
        <authorList>
            <person name="Lanie J.A."/>
            <person name="Ng W.-L."/>
            <person name="Kazmierczak K.M."/>
            <person name="Andrzejewski T.M."/>
            <person name="Davidsen T.M."/>
            <person name="Wayne K.J."/>
            <person name="Tettelin H."/>
            <person name="Glass J.I."/>
            <person name="Rusch D."/>
            <person name="Podicherti R."/>
            <person name="Tsui H.-C.T."/>
            <person name="Winkler M.E."/>
        </authorList>
    </citation>
    <scope>NUCLEOTIDE SEQUENCE</scope>
</reference>